<name>A0A6L5Z0N0_9RHOB</name>
<feature type="compositionally biased region" description="Low complexity" evidence="1">
    <location>
        <begin position="69"/>
        <end position="78"/>
    </location>
</feature>
<evidence type="ECO:0000256" key="1">
    <source>
        <dbReference type="SAM" id="MobiDB-lite"/>
    </source>
</evidence>
<dbReference type="EMBL" id="WIND01000007">
    <property type="protein sequence ID" value="MSU90091.1"/>
    <property type="molecule type" value="Genomic_DNA"/>
</dbReference>
<evidence type="ECO:0000313" key="3">
    <source>
        <dbReference type="Proteomes" id="UP000474957"/>
    </source>
</evidence>
<feature type="compositionally biased region" description="Pro residues" evidence="1">
    <location>
        <begin position="28"/>
        <end position="40"/>
    </location>
</feature>
<accession>A0A6L5Z0N0</accession>
<proteinExistence type="predicted"/>
<dbReference type="Proteomes" id="UP000474957">
    <property type="component" value="Unassembled WGS sequence"/>
</dbReference>
<feature type="compositionally biased region" description="Low complexity" evidence="1">
    <location>
        <begin position="52"/>
        <end position="62"/>
    </location>
</feature>
<dbReference type="AlphaFoldDB" id="A0A6L5Z0N0"/>
<keyword evidence="3" id="KW-1185">Reference proteome</keyword>
<evidence type="ECO:0000313" key="2">
    <source>
        <dbReference type="EMBL" id="MSU90091.1"/>
    </source>
</evidence>
<sequence>MRRGWPGSTARAEARARARAQAAGRTAPAPPPPPARPGSPAPRRRTRRRPAARSAPAGRAAAGPPPAAPRAGPANGRSGPPGGGASLHTLADRIAAFDRAHGTAPCTRAPPAFMQDMLSRNPDAFAGDPDVQALMRHYPGRF</sequence>
<reference evidence="2 3" key="1">
    <citation type="submission" date="2019-10" db="EMBL/GenBank/DDBJ databases">
        <title>Cognatihalovulum marinum gen. nov. sp. nov., a new member of the family Rhodobacteraceae isolated from deep seawater of the Northwest Indian Ocean.</title>
        <authorList>
            <person name="Ruan C."/>
            <person name="Wang J."/>
            <person name="Zheng X."/>
            <person name="Song L."/>
            <person name="Zhu Y."/>
            <person name="Huang Y."/>
            <person name="Lu Z."/>
            <person name="Du W."/>
            <person name="Huang L."/>
            <person name="Dai X."/>
        </authorList>
    </citation>
    <scope>NUCLEOTIDE SEQUENCE [LARGE SCALE GENOMIC DNA]</scope>
    <source>
        <strain evidence="2 3">2CG4</strain>
    </source>
</reference>
<comment type="caution">
    <text evidence="2">The sequence shown here is derived from an EMBL/GenBank/DDBJ whole genome shotgun (WGS) entry which is preliminary data.</text>
</comment>
<protein>
    <submittedName>
        <fullName evidence="2">Uncharacterized protein</fullName>
    </submittedName>
</protein>
<feature type="compositionally biased region" description="Basic residues" evidence="1">
    <location>
        <begin position="42"/>
        <end position="51"/>
    </location>
</feature>
<gene>
    <name evidence="2" type="ORF">GE300_10765</name>
</gene>
<organism evidence="2 3">
    <name type="scientific">Halovulum marinum</name>
    <dbReference type="NCBI Taxonomy" id="2662447"/>
    <lineage>
        <taxon>Bacteria</taxon>
        <taxon>Pseudomonadati</taxon>
        <taxon>Pseudomonadota</taxon>
        <taxon>Alphaproteobacteria</taxon>
        <taxon>Rhodobacterales</taxon>
        <taxon>Paracoccaceae</taxon>
        <taxon>Halovulum</taxon>
    </lineage>
</organism>
<feature type="region of interest" description="Disordered" evidence="1">
    <location>
        <begin position="1"/>
        <end position="90"/>
    </location>
</feature>